<feature type="compositionally biased region" description="Basic and acidic residues" evidence="1">
    <location>
        <begin position="355"/>
        <end position="369"/>
    </location>
</feature>
<feature type="region of interest" description="Disordered" evidence="1">
    <location>
        <begin position="526"/>
        <end position="614"/>
    </location>
</feature>
<evidence type="ECO:0000313" key="4">
    <source>
        <dbReference type="Proteomes" id="UP000254866"/>
    </source>
</evidence>
<dbReference type="AlphaFoldDB" id="A0A370TMA1"/>
<feature type="compositionally biased region" description="Basic and acidic residues" evidence="1">
    <location>
        <begin position="420"/>
        <end position="432"/>
    </location>
</feature>
<dbReference type="STRING" id="2656787.A0A370TMA1"/>
<dbReference type="SMART" id="SM00293">
    <property type="entry name" value="PWWP"/>
    <property type="match status" value="1"/>
</dbReference>
<feature type="compositionally biased region" description="Basic residues" evidence="1">
    <location>
        <begin position="132"/>
        <end position="145"/>
    </location>
</feature>
<dbReference type="PROSITE" id="PS50812">
    <property type="entry name" value="PWWP"/>
    <property type="match status" value="1"/>
</dbReference>
<dbReference type="SUPFAM" id="SSF63748">
    <property type="entry name" value="Tudor/PWWP/MBT"/>
    <property type="match status" value="1"/>
</dbReference>
<feature type="compositionally biased region" description="Polar residues" evidence="1">
    <location>
        <begin position="526"/>
        <end position="540"/>
    </location>
</feature>
<sequence length="614" mass="65742">MSDETNPQPSPVPPAAEPVSAPEDMSPTKETGGANGSKDESGTRQPAGEVATEAPASIESLDPDNTNSKQPTDVTAKDKPTDDQQDVEMADIAKEKDAPSAAVTSPDASGETPTSASKGKGRRKSGGVPEHKTKKLNKKASKAKMTHTDAKPGDYFFVRLKGYPLWPAIISDESMLPAPLLKSRPNSAARPDGTYREGYEDGGPKAKDRTFPVMYLHTNEFGWIPNFDLVDLDPEEVAAPKSVTRKDLQAAYQLAAEQHNLQYYKDVLRDFMETRAAEIAAKEAEIAAKEAAKEAAKAAKAAKQAKKSDKSEKRKSVAVVEDDEDAEMAEAAEVDSEANGGPSEKPAKKTKKRKATDDAETPQRADSVKKPRPTIKLNTPKTANGAATPKSTKDQSVAKSSKAKAKKPAATDEATSEAAVPKKPEPTAEQKRATRQTEVLFLRHKLQKALLTRDQEPKAEEMKQMSEFVTKLEGYSELEVSIIRATKINKVLKAILKLNTIPREEEFKFKSRSQSLLDKWNKLLASQQGTPGAPANTNGVGSEDKTGSKASPVGPANGVKESSDEPKPDEKGSTEASPVAATKEDAASDKAVPPPAEEATKESTVQPAAEATAA</sequence>
<gene>
    <name evidence="3" type="ORF">BP5553_06012</name>
</gene>
<feature type="compositionally biased region" description="Basic and acidic residues" evidence="1">
    <location>
        <begin position="306"/>
        <end position="315"/>
    </location>
</feature>
<dbReference type="Gene3D" id="2.30.30.140">
    <property type="match status" value="1"/>
</dbReference>
<evidence type="ECO:0000259" key="2">
    <source>
        <dbReference type="PROSITE" id="PS50812"/>
    </source>
</evidence>
<evidence type="ECO:0000256" key="1">
    <source>
        <dbReference type="SAM" id="MobiDB-lite"/>
    </source>
</evidence>
<reference evidence="3 4" key="1">
    <citation type="journal article" date="2018" name="IMA Fungus">
        <title>IMA Genome-F 9: Draft genome sequence of Annulohypoxylon stygium, Aspergillus mulundensis, Berkeleyomyces basicola (syn. Thielaviopsis basicola), Ceratocystis smalleyi, two Cercospora beticola strains, Coleophoma cylindrospora, Fusarium fracticaudum, Phialophora cf. hyalina, and Morchella septimelata.</title>
        <authorList>
            <person name="Wingfield B.D."/>
            <person name="Bills G.F."/>
            <person name="Dong Y."/>
            <person name="Huang W."/>
            <person name="Nel W.J."/>
            <person name="Swalarsk-Parry B.S."/>
            <person name="Vaghefi N."/>
            <person name="Wilken P.M."/>
            <person name="An Z."/>
            <person name="de Beer Z.W."/>
            <person name="De Vos L."/>
            <person name="Chen L."/>
            <person name="Duong T.A."/>
            <person name="Gao Y."/>
            <person name="Hammerbacher A."/>
            <person name="Kikkert J.R."/>
            <person name="Li Y."/>
            <person name="Li H."/>
            <person name="Li K."/>
            <person name="Li Q."/>
            <person name="Liu X."/>
            <person name="Ma X."/>
            <person name="Naidoo K."/>
            <person name="Pethybridge S.J."/>
            <person name="Sun J."/>
            <person name="Steenkamp E.T."/>
            <person name="van der Nest M.A."/>
            <person name="van Wyk S."/>
            <person name="Wingfield M.J."/>
            <person name="Xiong C."/>
            <person name="Yue Q."/>
            <person name="Zhang X."/>
        </authorList>
    </citation>
    <scope>NUCLEOTIDE SEQUENCE [LARGE SCALE GENOMIC DNA]</scope>
    <source>
        <strain evidence="3 4">BP 5553</strain>
    </source>
</reference>
<accession>A0A370TMA1</accession>
<dbReference type="Proteomes" id="UP000254866">
    <property type="component" value="Unassembled WGS sequence"/>
</dbReference>
<dbReference type="OrthoDB" id="62853at2759"/>
<feature type="compositionally biased region" description="Polar residues" evidence="1">
    <location>
        <begin position="63"/>
        <end position="73"/>
    </location>
</feature>
<feature type="compositionally biased region" description="Acidic residues" evidence="1">
    <location>
        <begin position="320"/>
        <end position="336"/>
    </location>
</feature>
<evidence type="ECO:0000313" key="3">
    <source>
        <dbReference type="EMBL" id="RDL36660.1"/>
    </source>
</evidence>
<dbReference type="GeneID" id="43598861"/>
<feature type="compositionally biased region" description="Basic and acidic residues" evidence="1">
    <location>
        <begin position="193"/>
        <end position="203"/>
    </location>
</feature>
<organism evidence="3 4">
    <name type="scientific">Venustampulla echinocandica</name>
    <dbReference type="NCBI Taxonomy" id="2656787"/>
    <lineage>
        <taxon>Eukaryota</taxon>
        <taxon>Fungi</taxon>
        <taxon>Dikarya</taxon>
        <taxon>Ascomycota</taxon>
        <taxon>Pezizomycotina</taxon>
        <taxon>Leotiomycetes</taxon>
        <taxon>Helotiales</taxon>
        <taxon>Pleuroascaceae</taxon>
        <taxon>Venustampulla</taxon>
    </lineage>
</organism>
<dbReference type="InterPro" id="IPR000313">
    <property type="entry name" value="PWWP_dom"/>
</dbReference>
<feature type="domain" description="PWWP" evidence="2">
    <location>
        <begin position="152"/>
        <end position="225"/>
    </location>
</feature>
<comment type="caution">
    <text evidence="3">The sequence shown here is derived from an EMBL/GenBank/DDBJ whole genome shotgun (WGS) entry which is preliminary data.</text>
</comment>
<proteinExistence type="predicted"/>
<dbReference type="Pfam" id="PF00855">
    <property type="entry name" value="PWWP"/>
    <property type="match status" value="1"/>
</dbReference>
<feature type="region of interest" description="Disordered" evidence="1">
    <location>
        <begin position="1"/>
        <end position="147"/>
    </location>
</feature>
<feature type="compositionally biased region" description="Basic and acidic residues" evidence="1">
    <location>
        <begin position="561"/>
        <end position="573"/>
    </location>
</feature>
<name>A0A370TMA1_9HELO</name>
<dbReference type="RefSeq" id="XP_031869316.1">
    <property type="nucleotide sequence ID" value="XM_032014635.1"/>
</dbReference>
<protein>
    <recommendedName>
        <fullName evidence="2">PWWP domain-containing protein</fullName>
    </recommendedName>
</protein>
<dbReference type="EMBL" id="NPIC01000004">
    <property type="protein sequence ID" value="RDL36660.1"/>
    <property type="molecule type" value="Genomic_DNA"/>
</dbReference>
<feature type="region of interest" description="Disordered" evidence="1">
    <location>
        <begin position="302"/>
        <end position="435"/>
    </location>
</feature>
<feature type="compositionally biased region" description="Polar residues" evidence="1">
    <location>
        <begin position="102"/>
        <end position="116"/>
    </location>
</feature>
<feature type="region of interest" description="Disordered" evidence="1">
    <location>
        <begin position="182"/>
        <end position="203"/>
    </location>
</feature>
<keyword evidence="4" id="KW-1185">Reference proteome</keyword>